<dbReference type="EMBL" id="BARV01039853">
    <property type="protein sequence ID" value="GAI48500.1"/>
    <property type="molecule type" value="Genomic_DNA"/>
</dbReference>
<protein>
    <recommendedName>
        <fullName evidence="1">Transcription-repair-coupling factor C-terminal domain-containing protein</fullName>
    </recommendedName>
</protein>
<organism evidence="2">
    <name type="scientific">marine sediment metagenome</name>
    <dbReference type="NCBI Taxonomy" id="412755"/>
    <lineage>
        <taxon>unclassified sequences</taxon>
        <taxon>metagenomes</taxon>
        <taxon>ecological metagenomes</taxon>
    </lineage>
</organism>
<dbReference type="Pfam" id="PF03461">
    <property type="entry name" value="TRCF"/>
    <property type="match status" value="1"/>
</dbReference>
<dbReference type="Gene3D" id="3.90.1150.50">
    <property type="entry name" value="Transcription-repair-coupling factor, D7 domain"/>
    <property type="match status" value="1"/>
</dbReference>
<dbReference type="InterPro" id="IPR005118">
    <property type="entry name" value="TRCF_C"/>
</dbReference>
<evidence type="ECO:0000259" key="1">
    <source>
        <dbReference type="SMART" id="SM00982"/>
    </source>
</evidence>
<accession>X1QBX3</accession>
<sequence>IRIFPHAKVPEHYVPDPHLRLNLYRRLSLFDNHDDLERFRIELIDRFGAFPREVEDLLRTVQLCIKALTIGVRSARLSDNGRLHIDFCPPDKPESFLQQVQALMEPTGCDYRFINLRQDDLRLSITVGEQEVDSIVEYLFNALQANSRD</sequence>
<feature type="domain" description="Transcription-repair-coupling factor C-terminal" evidence="1">
    <location>
        <begin position="2"/>
        <end position="101"/>
    </location>
</feature>
<dbReference type="InterPro" id="IPR037235">
    <property type="entry name" value="TRCF-like_C_D7"/>
</dbReference>
<dbReference type="AlphaFoldDB" id="X1QBX3"/>
<dbReference type="SUPFAM" id="SSF143517">
    <property type="entry name" value="TRCF domain-like"/>
    <property type="match status" value="1"/>
</dbReference>
<proteinExistence type="predicted"/>
<dbReference type="SMART" id="SM00982">
    <property type="entry name" value="TRCF"/>
    <property type="match status" value="1"/>
</dbReference>
<gene>
    <name evidence="2" type="ORF">S06H3_60946</name>
</gene>
<feature type="non-terminal residue" evidence="2">
    <location>
        <position position="1"/>
    </location>
</feature>
<name>X1QBX3_9ZZZZ</name>
<dbReference type="GO" id="GO:0006281">
    <property type="term" value="P:DNA repair"/>
    <property type="evidence" value="ECO:0007669"/>
    <property type="project" value="InterPro"/>
</dbReference>
<comment type="caution">
    <text evidence="2">The sequence shown here is derived from an EMBL/GenBank/DDBJ whole genome shotgun (WGS) entry which is preliminary data.</text>
</comment>
<reference evidence="2" key="1">
    <citation type="journal article" date="2014" name="Front. Microbiol.">
        <title>High frequency of phylogenetically diverse reductive dehalogenase-homologous genes in deep subseafloor sedimentary metagenomes.</title>
        <authorList>
            <person name="Kawai M."/>
            <person name="Futagami T."/>
            <person name="Toyoda A."/>
            <person name="Takaki Y."/>
            <person name="Nishi S."/>
            <person name="Hori S."/>
            <person name="Arai W."/>
            <person name="Tsubouchi T."/>
            <person name="Morono Y."/>
            <person name="Uchiyama I."/>
            <person name="Ito T."/>
            <person name="Fujiyama A."/>
            <person name="Inagaki F."/>
            <person name="Takami H."/>
        </authorList>
    </citation>
    <scope>NUCLEOTIDE SEQUENCE</scope>
    <source>
        <strain evidence="2">Expedition CK06-06</strain>
    </source>
</reference>
<evidence type="ECO:0000313" key="2">
    <source>
        <dbReference type="EMBL" id="GAI48500.1"/>
    </source>
</evidence>